<reference evidence="2" key="1">
    <citation type="submission" date="2016-04" db="EMBL/GenBank/DDBJ databases">
        <authorList>
            <person name="Evans L.H."/>
            <person name="Alamgir A."/>
            <person name="Owens N."/>
            <person name="Weber N.D."/>
            <person name="Virtaneva K."/>
            <person name="Barbian K."/>
            <person name="Babar A."/>
            <person name="Rosenke K."/>
        </authorList>
    </citation>
    <scope>NUCLEOTIDE SEQUENCE</scope>
    <source>
        <strain evidence="2">86</strain>
    </source>
</reference>
<sequence length="1285" mass="138418">MNDTFTPITSEDLEGTENPFLVPTGAVEEPNPFLVPVAEGEAPAEEPNPFLVPVEGTGEETPSVSVNVSPEALDALSDMMPGDAYMNLGPLAESMGPVKGGIAGVRNGAANAITLGGEIADAVGMKKLGRGLTNVADAVPPIEIDRNDPEQAISEEISRFLLGGGVATKLLKGSIKGEMKRGLVGGAIGDMAVSSSEDKRLMQSLVEEFPFLDTPITHYLAADDSSDVEARFKQALEGMMLSSTAHGVFTMVKYLKGKIGASVGKKMVTEPVTEEQLAEALEGTKAEARNPSQAEKVTTPETAEPLQPATTTKAADTAEEAVEATADATKVDDAVTTAADGVAPKATPERPKLEIEPAKRDMYFARMKQLYSAHGNFTGDISDMIGDMFNTNTMTSPDEVKVAMGFLEKMAGESVNKITGGVQSLETTKQMAEELADMAGAKNAQAVLSPLADLSGDANKMAARLVAGKQMMQWAADKVYRLSQVVDQRGGAAAEAEFLQAVDVLREITGIVKGAQTAAARMTSAGRIKTGIAGNLNMTPEELLQVVDGAGGSEAVGVLARRVRSAGANGKPKDIVKVLHQSILGRAIDIHNEVWINSILGGVKTNVVNMTSNMANTMLRPGEKWIGGQILDKTGKAVSALGKATGKDPWVESGRKLSQEGQAAYAEASAMYTYMRMGLMDTFNLAGRAGEMDIYGSGKSALRAFKDEANILDPAMKTNEFQNFAISRGDGVVLANWDKAIRGDREAGLNLLINGLGKTIRLPSRFLMAEDEFFKQLNARAHLFGQANRQATLKGFKQGSGEYADFVEDFFSKAFDQQTGRLLDDHARQWARESTFTQDLKTETLLGNRTMSETLSSAAGTHPLIRGTVLPFVRTPANLMRNLWDHTPVFGQLRKQFWTDITKGTPEQKAMAIGRLTSGAAMWSGAAMLAAEGHITGGGPQGNPALMAEMRATGWEPYSIKCKDGWVPVSRLDPFGSIFTIAADFVEMSGHISQETQDELALNMTVGLADVLEKYSAAAGTSFVNNVVQKSYLKGLIDTFTLFSRNAGQLTTEELFQRVIHQRVASYIPAYAQTVNQDEAFREVRSLLDAVKSRVPGLSASLPPKRDELGDVVTRDGEFIGGLVHSSAVWPFAKSDYKNDPVRDEIARLGGQLGIPVFPNLPKREGQLDYTELKNSQTGQTVYDRMVELMGTMTDGRGNTLKDALASTIAKQSYQRAGEGNATLPYSRKLEMLREVRSRYEERAWRALKKEPGFESFVQAQKAMTRNKRSVSFHGLDALIRLPGN</sequence>
<feature type="region of interest" description="Disordered" evidence="1">
    <location>
        <begin position="279"/>
        <end position="314"/>
    </location>
</feature>
<proteinExistence type="predicted"/>
<accession>A0A212KM81</accession>
<feature type="compositionally biased region" description="Polar residues" evidence="1">
    <location>
        <begin position="290"/>
        <end position="301"/>
    </location>
</feature>
<evidence type="ECO:0000256" key="1">
    <source>
        <dbReference type="SAM" id="MobiDB-lite"/>
    </source>
</evidence>
<dbReference type="EMBL" id="FLUO01000003">
    <property type="protein sequence ID" value="SBW12742.1"/>
    <property type="molecule type" value="Genomic_DNA"/>
</dbReference>
<evidence type="ECO:0000313" key="2">
    <source>
        <dbReference type="EMBL" id="SBW12742.1"/>
    </source>
</evidence>
<organism evidence="2">
    <name type="scientific">uncultured Alphaproteobacteria bacterium</name>
    <dbReference type="NCBI Taxonomy" id="91750"/>
    <lineage>
        <taxon>Bacteria</taxon>
        <taxon>Pseudomonadati</taxon>
        <taxon>Pseudomonadota</taxon>
        <taxon>Alphaproteobacteria</taxon>
        <taxon>environmental samples</taxon>
    </lineage>
</organism>
<gene>
    <name evidence="2" type="ORF">KL86APRO_30233</name>
</gene>
<protein>
    <submittedName>
        <fullName evidence="2">Uncharacterized protein</fullName>
    </submittedName>
</protein>
<name>A0A212KM81_9PROT</name>